<evidence type="ECO:0000256" key="2">
    <source>
        <dbReference type="ARBA" id="ARBA00022490"/>
    </source>
</evidence>
<proteinExistence type="predicted"/>
<protein>
    <submittedName>
        <fullName evidence="4">Cold shock domain-containing protein</fullName>
    </submittedName>
</protein>
<sequence length="67" mass="7536">MINGKVDNFNAEHDFGFLKDENKNKVFFHASAVINKKAKDIQIGQKATYQVAEGKKGLQAVKIKIEE</sequence>
<dbReference type="SUPFAM" id="SSF50249">
    <property type="entry name" value="Nucleic acid-binding proteins"/>
    <property type="match status" value="1"/>
</dbReference>
<dbReference type="RefSeq" id="WP_220728210.1">
    <property type="nucleotide sequence ID" value="NZ_BPLM01000005.1"/>
</dbReference>
<dbReference type="PIRSF" id="PIRSF002599">
    <property type="entry name" value="Cold_shock_A"/>
    <property type="match status" value="1"/>
</dbReference>
<gene>
    <name evidence="4" type="ORF">LNP07_04360</name>
</gene>
<dbReference type="EMBL" id="JAJIAO010000003">
    <property type="protein sequence ID" value="MCK8624743.1"/>
    <property type="molecule type" value="Genomic_DNA"/>
</dbReference>
<comment type="caution">
    <text evidence="4">The sequence shown here is derived from an EMBL/GenBank/DDBJ whole genome shotgun (WGS) entry which is preliminary data.</text>
</comment>
<dbReference type="SMART" id="SM00357">
    <property type="entry name" value="CSP"/>
    <property type="match status" value="1"/>
</dbReference>
<comment type="subcellular location">
    <subcellularLocation>
        <location evidence="1">Cytoplasm</location>
    </subcellularLocation>
</comment>
<reference evidence="4 5" key="1">
    <citation type="submission" date="2021-11" db="EMBL/GenBank/DDBJ databases">
        <title>Comparative genomics of bee honey and flower isolates.</title>
        <authorList>
            <person name="Bechtner J.D."/>
            <person name="Gallus M.K."/>
            <person name="Ehrmann M."/>
        </authorList>
    </citation>
    <scope>NUCLEOTIDE SEQUENCE [LARGE SCALE GENOMIC DNA]</scope>
    <source>
        <strain evidence="4 5">M161</strain>
    </source>
</reference>
<dbReference type="Pfam" id="PF00313">
    <property type="entry name" value="CSD"/>
    <property type="match status" value="1"/>
</dbReference>
<dbReference type="InterPro" id="IPR012156">
    <property type="entry name" value="Cold_shock_CspA"/>
</dbReference>
<keyword evidence="5" id="KW-1185">Reference proteome</keyword>
<dbReference type="InterPro" id="IPR012340">
    <property type="entry name" value="NA-bd_OB-fold"/>
</dbReference>
<evidence type="ECO:0000256" key="1">
    <source>
        <dbReference type="ARBA" id="ARBA00004496"/>
    </source>
</evidence>
<organism evidence="4 5">
    <name type="scientific">Apilactobacillus xinyiensis</name>
    <dbReference type="NCBI Taxonomy" id="2841032"/>
    <lineage>
        <taxon>Bacteria</taxon>
        <taxon>Bacillati</taxon>
        <taxon>Bacillota</taxon>
        <taxon>Bacilli</taxon>
        <taxon>Lactobacillales</taxon>
        <taxon>Lactobacillaceae</taxon>
        <taxon>Apilactobacillus</taxon>
    </lineage>
</organism>
<dbReference type="PROSITE" id="PS51857">
    <property type="entry name" value="CSD_2"/>
    <property type="match status" value="1"/>
</dbReference>
<dbReference type="InterPro" id="IPR002059">
    <property type="entry name" value="CSP_DNA-bd"/>
</dbReference>
<feature type="domain" description="CSD" evidence="3">
    <location>
        <begin position="1"/>
        <end position="65"/>
    </location>
</feature>
<dbReference type="PRINTS" id="PR00050">
    <property type="entry name" value="COLDSHOCK"/>
</dbReference>
<accession>A0ABT0I1Z8</accession>
<keyword evidence="2" id="KW-0963">Cytoplasm</keyword>
<name>A0ABT0I1Z8_9LACO</name>
<evidence type="ECO:0000313" key="4">
    <source>
        <dbReference type="EMBL" id="MCK8624743.1"/>
    </source>
</evidence>
<evidence type="ECO:0000313" key="5">
    <source>
        <dbReference type="Proteomes" id="UP001522905"/>
    </source>
</evidence>
<dbReference type="Proteomes" id="UP001522905">
    <property type="component" value="Unassembled WGS sequence"/>
</dbReference>
<dbReference type="Gene3D" id="2.40.50.140">
    <property type="entry name" value="Nucleic acid-binding proteins"/>
    <property type="match status" value="1"/>
</dbReference>
<evidence type="ECO:0000259" key="3">
    <source>
        <dbReference type="PROSITE" id="PS51857"/>
    </source>
</evidence>
<dbReference type="InterPro" id="IPR011129">
    <property type="entry name" value="CSD"/>
</dbReference>